<sequence length="589" mass="67293">MAPIVRSFALFAVIAFLIVSPAFASESDHKYQPDDPVTLWVNKVGPYNNPQETYNYYSLPFCHLSGNAAHKWGGLGEVLGGNELIESQIDIKFQKNVDKSTICELELDEAKVKQFKDAIENSYWFEFFMDDLPLWGFVGELHSEKKNDNNKHVLYTHKNIIVKYNKDQIIHVNLTQESPKPLEVGKPLDMTYSVKWIPTNITFARRFDVYLDYPFFEHQIHWFSIFNSFMMVIFLTGLVSMILMRTLRNDYAKYAREDDDLETLERDVSEESGWKLVHGDVFRPPRTLVLLSAVVGTGAQLALLVLLVILFAIVGMLYVGRGAIVTTFIICYAFTSFISGYVSGGMYSRNGGKNWIKSMIFSASLFPFMCFGIGFILNTIAIFYGSLAAIPFGTMVVVFVIWAFISFPLALLGTVVGRNWSGAPNNPCRVKTIPRPIPEKKWYLTPSVVSMMGGLLPFGSIFIEMYFVFTSFWNYKVYYVYGFMLLVFLILIIVTVCVTIVGTYFLLNAENYHWQWTSFCSAASTAVYVYLYSIYYYYVKTKMSGFFQTSFYFGYTLMFCLGLGILCGAVGYLGSNLFVRRIYRNIKCD</sequence>
<evidence type="ECO:0000256" key="8">
    <source>
        <dbReference type="ARBA" id="ARBA00023034"/>
    </source>
</evidence>
<dbReference type="InterPro" id="IPR004240">
    <property type="entry name" value="EMP70"/>
</dbReference>
<feature type="signal peptide" evidence="11">
    <location>
        <begin position="1"/>
        <end position="24"/>
    </location>
</feature>
<feature type="chain" id="PRO_5023152088" description="Transmembrane 9 superfamily member" evidence="11">
    <location>
        <begin position="25"/>
        <end position="589"/>
    </location>
</feature>
<feature type="transmembrane region" description="Helical" evidence="11">
    <location>
        <begin position="519"/>
        <end position="539"/>
    </location>
</feature>
<dbReference type="GO" id="GO:0010008">
    <property type="term" value="C:endosome membrane"/>
    <property type="evidence" value="ECO:0007669"/>
    <property type="project" value="UniProtKB-SubCell"/>
</dbReference>
<organism evidence="12">
    <name type="scientific">Davidia involucrata</name>
    <name type="common">Dove tree</name>
    <dbReference type="NCBI Taxonomy" id="16924"/>
    <lineage>
        <taxon>Eukaryota</taxon>
        <taxon>Viridiplantae</taxon>
        <taxon>Streptophyta</taxon>
        <taxon>Embryophyta</taxon>
        <taxon>Tracheophyta</taxon>
        <taxon>Spermatophyta</taxon>
        <taxon>Magnoliopsida</taxon>
        <taxon>eudicotyledons</taxon>
        <taxon>Gunneridae</taxon>
        <taxon>Pentapetalae</taxon>
        <taxon>asterids</taxon>
        <taxon>Cornales</taxon>
        <taxon>Nyssaceae</taxon>
        <taxon>Davidia</taxon>
    </lineage>
</organism>
<keyword evidence="8" id="KW-0333">Golgi apparatus</keyword>
<dbReference type="PANTHER" id="PTHR10766:SF41">
    <property type="entry name" value="TRANSMEMBRANE 9 SUPERFAMILY MEMBER 3"/>
    <property type="match status" value="1"/>
</dbReference>
<keyword evidence="5 11" id="KW-0732">Signal</keyword>
<evidence type="ECO:0000256" key="1">
    <source>
        <dbReference type="ARBA" id="ARBA00004337"/>
    </source>
</evidence>
<keyword evidence="9 11" id="KW-0472">Membrane</keyword>
<dbReference type="SUPFAM" id="SSF103473">
    <property type="entry name" value="MFS general substrate transporter"/>
    <property type="match status" value="1"/>
</dbReference>
<evidence type="ECO:0000256" key="2">
    <source>
        <dbReference type="ARBA" id="ARBA00004653"/>
    </source>
</evidence>
<dbReference type="GO" id="GO:0072657">
    <property type="term" value="P:protein localization to membrane"/>
    <property type="evidence" value="ECO:0007669"/>
    <property type="project" value="TreeGrafter"/>
</dbReference>
<keyword evidence="4 11" id="KW-0812">Transmembrane</keyword>
<evidence type="ECO:0000313" key="12">
    <source>
        <dbReference type="EMBL" id="MPA49865.1"/>
    </source>
</evidence>
<name>A0A5B7A147_DAVIN</name>
<dbReference type="AlphaFoldDB" id="A0A5B7A147"/>
<dbReference type="InterPro" id="IPR036259">
    <property type="entry name" value="MFS_trans_sf"/>
</dbReference>
<evidence type="ECO:0000256" key="9">
    <source>
        <dbReference type="ARBA" id="ARBA00023136"/>
    </source>
</evidence>
<evidence type="ECO:0000256" key="3">
    <source>
        <dbReference type="ARBA" id="ARBA00005227"/>
    </source>
</evidence>
<gene>
    <name evidence="12" type="ORF">Din_019306</name>
</gene>
<feature type="transmembrane region" description="Helical" evidence="11">
    <location>
        <begin position="359"/>
        <end position="384"/>
    </location>
</feature>
<keyword evidence="6" id="KW-0967">Endosome</keyword>
<comment type="subcellular location">
    <subcellularLocation>
        <location evidence="1">Endosome membrane</location>
        <topology evidence="1">Multi-pass membrane protein</topology>
    </subcellularLocation>
    <subcellularLocation>
        <location evidence="2">Golgi apparatus membrane</location>
        <topology evidence="2">Multi-pass membrane protein</topology>
    </subcellularLocation>
</comment>
<accession>A0A5B7A147</accession>
<evidence type="ECO:0000256" key="4">
    <source>
        <dbReference type="ARBA" id="ARBA00022692"/>
    </source>
</evidence>
<keyword evidence="7 11" id="KW-1133">Transmembrane helix</keyword>
<comment type="similarity">
    <text evidence="10">Belongs to the major facilitator superfamily. Phosphate:H(+) symporter (TC 2.A.1.9) family.</text>
</comment>
<dbReference type="GO" id="GO:0000139">
    <property type="term" value="C:Golgi membrane"/>
    <property type="evidence" value="ECO:0007669"/>
    <property type="project" value="UniProtKB-SubCell"/>
</dbReference>
<dbReference type="PANTHER" id="PTHR10766">
    <property type="entry name" value="TRANSMEMBRANE 9 SUPERFAMILY PROTEIN"/>
    <property type="match status" value="1"/>
</dbReference>
<feature type="transmembrane region" description="Helical" evidence="11">
    <location>
        <begin position="442"/>
        <end position="469"/>
    </location>
</feature>
<feature type="transmembrane region" description="Helical" evidence="11">
    <location>
        <begin position="288"/>
        <end position="318"/>
    </location>
</feature>
<evidence type="ECO:0000256" key="11">
    <source>
        <dbReference type="RuleBase" id="RU363079"/>
    </source>
</evidence>
<feature type="transmembrane region" description="Helical" evidence="11">
    <location>
        <begin position="222"/>
        <end position="244"/>
    </location>
</feature>
<feature type="transmembrane region" description="Helical" evidence="11">
    <location>
        <begin position="551"/>
        <end position="574"/>
    </location>
</feature>
<feature type="transmembrane region" description="Helical" evidence="11">
    <location>
        <begin position="481"/>
        <end position="507"/>
    </location>
</feature>
<proteinExistence type="inferred from homology"/>
<evidence type="ECO:0000256" key="7">
    <source>
        <dbReference type="ARBA" id="ARBA00022989"/>
    </source>
</evidence>
<feature type="transmembrane region" description="Helical" evidence="11">
    <location>
        <begin position="324"/>
        <end position="347"/>
    </location>
</feature>
<dbReference type="Pfam" id="PF02990">
    <property type="entry name" value="EMP70"/>
    <property type="match status" value="1"/>
</dbReference>
<feature type="transmembrane region" description="Helical" evidence="11">
    <location>
        <begin position="396"/>
        <end position="421"/>
    </location>
</feature>
<reference evidence="12" key="1">
    <citation type="submission" date="2019-08" db="EMBL/GenBank/DDBJ databases">
        <title>Reference gene set and small RNA set construction with multiple tissues from Davidia involucrata Baill.</title>
        <authorList>
            <person name="Yang H."/>
            <person name="Zhou C."/>
            <person name="Li G."/>
            <person name="Wang J."/>
            <person name="Gao P."/>
            <person name="Wang M."/>
            <person name="Wang R."/>
            <person name="Zhao Y."/>
        </authorList>
    </citation>
    <scope>NUCLEOTIDE SEQUENCE</scope>
    <source>
        <tissue evidence="12">Mixed with DoveR01_LX</tissue>
    </source>
</reference>
<evidence type="ECO:0000256" key="10">
    <source>
        <dbReference type="ARBA" id="ARBA00044504"/>
    </source>
</evidence>
<protein>
    <recommendedName>
        <fullName evidence="11">Transmembrane 9 superfamily member</fullName>
    </recommendedName>
</protein>
<evidence type="ECO:0000256" key="6">
    <source>
        <dbReference type="ARBA" id="ARBA00022753"/>
    </source>
</evidence>
<comment type="similarity">
    <text evidence="3 11">Belongs to the nonaspanin (TM9SF) (TC 9.A.2) family.</text>
</comment>
<evidence type="ECO:0000256" key="5">
    <source>
        <dbReference type="ARBA" id="ARBA00022729"/>
    </source>
</evidence>
<dbReference type="EMBL" id="GHES01019306">
    <property type="protein sequence ID" value="MPA49865.1"/>
    <property type="molecule type" value="Transcribed_RNA"/>
</dbReference>